<proteinExistence type="predicted"/>
<reference evidence="1 2" key="1">
    <citation type="submission" date="2016-04" db="EMBL/GenBank/DDBJ databases">
        <title>Genome analyses suggest a sexual origin of heterokaryosis in a supposedly ancient asexual fungus.</title>
        <authorList>
            <person name="Ropars J."/>
            <person name="Sedzielewska K."/>
            <person name="Noel J."/>
            <person name="Charron P."/>
            <person name="Farinelli L."/>
            <person name="Marton T."/>
            <person name="Kruger M."/>
            <person name="Pelin A."/>
            <person name="Brachmann A."/>
            <person name="Corradi N."/>
        </authorList>
    </citation>
    <scope>NUCLEOTIDE SEQUENCE [LARGE SCALE GENOMIC DNA]</scope>
    <source>
        <strain evidence="1 2">C2</strain>
    </source>
</reference>
<dbReference type="AlphaFoldDB" id="A0A2N1MQV7"/>
<protein>
    <submittedName>
        <fullName evidence="1">Uncharacterized protein</fullName>
    </submittedName>
</protein>
<gene>
    <name evidence="1" type="ORF">RhiirC2_118857</name>
</gene>
<dbReference type="Proteomes" id="UP000233469">
    <property type="component" value="Unassembled WGS sequence"/>
</dbReference>
<reference evidence="1 2" key="2">
    <citation type="submission" date="2017-10" db="EMBL/GenBank/DDBJ databases">
        <title>Extensive intraspecific genome diversity in a model arbuscular mycorrhizal fungus.</title>
        <authorList>
            <person name="Chen E.C.H."/>
            <person name="Morin E."/>
            <person name="Baudet D."/>
            <person name="Noel J."/>
            <person name="Ndikumana S."/>
            <person name="Charron P."/>
            <person name="St-Onge C."/>
            <person name="Giorgi J."/>
            <person name="Grigoriev I.V."/>
            <person name="Roux C."/>
            <person name="Martin F.M."/>
            <person name="Corradi N."/>
        </authorList>
    </citation>
    <scope>NUCLEOTIDE SEQUENCE [LARGE SCALE GENOMIC DNA]</scope>
    <source>
        <strain evidence="1 2">C2</strain>
    </source>
</reference>
<comment type="caution">
    <text evidence="1">The sequence shown here is derived from an EMBL/GenBank/DDBJ whole genome shotgun (WGS) entry which is preliminary data.</text>
</comment>
<accession>A0A2N1MQV7</accession>
<name>A0A2N1MQV7_9GLOM</name>
<dbReference type="EMBL" id="LLXL01001528">
    <property type="protein sequence ID" value="PKK63988.1"/>
    <property type="molecule type" value="Genomic_DNA"/>
</dbReference>
<sequence>MILKKVIYENFNVCFACKIHFISEKYPYIGFGKVGRSNSQEKIIRSFQNTPLNLSVKYHVID</sequence>
<organism evidence="1 2">
    <name type="scientific">Rhizophagus irregularis</name>
    <dbReference type="NCBI Taxonomy" id="588596"/>
    <lineage>
        <taxon>Eukaryota</taxon>
        <taxon>Fungi</taxon>
        <taxon>Fungi incertae sedis</taxon>
        <taxon>Mucoromycota</taxon>
        <taxon>Glomeromycotina</taxon>
        <taxon>Glomeromycetes</taxon>
        <taxon>Glomerales</taxon>
        <taxon>Glomeraceae</taxon>
        <taxon>Rhizophagus</taxon>
    </lineage>
</organism>
<evidence type="ECO:0000313" key="1">
    <source>
        <dbReference type="EMBL" id="PKK63988.1"/>
    </source>
</evidence>
<evidence type="ECO:0000313" key="2">
    <source>
        <dbReference type="Proteomes" id="UP000233469"/>
    </source>
</evidence>